<feature type="binding site" description="in dimeric form" evidence="20">
    <location>
        <position position="283"/>
    </location>
    <ligand>
        <name>Ca(2+)</name>
        <dbReference type="ChEBI" id="CHEBI:29108"/>
        <label>1</label>
    </ligand>
</feature>
<dbReference type="GO" id="GO:0008970">
    <property type="term" value="F:phospholipase A1 activity"/>
    <property type="evidence" value="ECO:0007669"/>
    <property type="project" value="UniProtKB-EC"/>
</dbReference>
<evidence type="ECO:0000256" key="18">
    <source>
        <dbReference type="ARBA" id="ARBA00032375"/>
    </source>
</evidence>
<keyword evidence="17" id="KW-0998">Cell outer membrane</keyword>
<evidence type="ECO:0000256" key="11">
    <source>
        <dbReference type="ARBA" id="ARBA00022729"/>
    </source>
</evidence>
<comment type="cofactor">
    <cofactor evidence="20">
        <name>Ca(2+)</name>
        <dbReference type="ChEBI" id="CHEBI:29108"/>
    </cofactor>
    <text evidence="20">Binds 1 Ca(2+) ion per monomer.</text>
</comment>
<feature type="chain" id="PRO_5042264279" description="Phosphatidylcholine 1-acylhydrolase" evidence="21">
    <location>
        <begin position="24"/>
        <end position="414"/>
    </location>
</feature>
<evidence type="ECO:0000256" key="3">
    <source>
        <dbReference type="ARBA" id="ARBA00004571"/>
    </source>
</evidence>
<comment type="subcellular location">
    <subcellularLocation>
        <location evidence="3">Cell outer membrane</location>
        <topology evidence="3">Multi-pass membrane protein</topology>
    </subcellularLocation>
</comment>
<keyword evidence="14" id="KW-0442">Lipid degradation</keyword>
<feature type="active site" description="Proton acceptor" evidence="19">
    <location>
        <position position="278"/>
    </location>
</feature>
<comment type="similarity">
    <text evidence="4">Belongs to the phospholipase A1 family.</text>
</comment>
<accession>A0AAE9ZY54</accession>
<evidence type="ECO:0000256" key="9">
    <source>
        <dbReference type="ARBA" id="ARBA00022692"/>
    </source>
</evidence>
<dbReference type="GO" id="GO:0004623">
    <property type="term" value="F:phospholipase A2 activity"/>
    <property type="evidence" value="ECO:0007669"/>
    <property type="project" value="UniProtKB-EC"/>
</dbReference>
<keyword evidence="23" id="KW-1185">Reference proteome</keyword>
<evidence type="ECO:0000256" key="10">
    <source>
        <dbReference type="ARBA" id="ARBA00022723"/>
    </source>
</evidence>
<evidence type="ECO:0000256" key="1">
    <source>
        <dbReference type="ARBA" id="ARBA00000111"/>
    </source>
</evidence>
<evidence type="ECO:0000256" key="14">
    <source>
        <dbReference type="ARBA" id="ARBA00022963"/>
    </source>
</evidence>
<proteinExistence type="inferred from homology"/>
<keyword evidence="15" id="KW-0443">Lipid metabolism</keyword>
<evidence type="ECO:0000313" key="23">
    <source>
        <dbReference type="Proteomes" id="UP001218638"/>
    </source>
</evidence>
<evidence type="ECO:0000256" key="7">
    <source>
        <dbReference type="ARBA" id="ARBA00013278"/>
    </source>
</evidence>
<keyword evidence="12" id="KW-0378">Hydrolase</keyword>
<dbReference type="SUPFAM" id="SSF56931">
    <property type="entry name" value="Outer membrane phospholipase A (OMPLA)"/>
    <property type="match status" value="1"/>
</dbReference>
<keyword evidence="13 20" id="KW-0106">Calcium</keyword>
<comment type="subunit">
    <text evidence="5">Homodimer; dimerization is reversible, and the dimeric form is the active one.</text>
</comment>
<dbReference type="InterPro" id="IPR003187">
    <property type="entry name" value="PLipase_A1"/>
</dbReference>
<dbReference type="EMBL" id="CP119075">
    <property type="protein sequence ID" value="WED63313.1"/>
    <property type="molecule type" value="Genomic_DNA"/>
</dbReference>
<evidence type="ECO:0000313" key="22">
    <source>
        <dbReference type="EMBL" id="WED63313.1"/>
    </source>
</evidence>
<dbReference type="Gene3D" id="2.40.230.10">
    <property type="entry name" value="Phospholipase A1"/>
    <property type="match status" value="1"/>
</dbReference>
<evidence type="ECO:0000256" key="4">
    <source>
        <dbReference type="ARBA" id="ARBA00010525"/>
    </source>
</evidence>
<comment type="catalytic activity">
    <reaction evidence="1">
        <text>a 1,2-diacyl-sn-glycero-3-phosphocholine + H2O = a 2-acyl-sn-glycero-3-phosphocholine + a fatty acid + H(+)</text>
        <dbReference type="Rhea" id="RHEA:18689"/>
        <dbReference type="ChEBI" id="CHEBI:15377"/>
        <dbReference type="ChEBI" id="CHEBI:15378"/>
        <dbReference type="ChEBI" id="CHEBI:28868"/>
        <dbReference type="ChEBI" id="CHEBI:57643"/>
        <dbReference type="ChEBI" id="CHEBI:57875"/>
        <dbReference type="EC" id="3.1.1.32"/>
    </reaction>
</comment>
<evidence type="ECO:0000256" key="8">
    <source>
        <dbReference type="ARBA" id="ARBA00022452"/>
    </source>
</evidence>
<dbReference type="GO" id="GO:0046872">
    <property type="term" value="F:metal ion binding"/>
    <property type="evidence" value="ECO:0007669"/>
    <property type="project" value="UniProtKB-KW"/>
</dbReference>
<dbReference type="PANTHER" id="PTHR40457">
    <property type="entry name" value="PHOSPHOLIPASE A1"/>
    <property type="match status" value="1"/>
</dbReference>
<dbReference type="Proteomes" id="UP001218638">
    <property type="component" value="Chromosome"/>
</dbReference>
<feature type="active site" description="Nucleophile" evidence="19">
    <location>
        <position position="280"/>
    </location>
</feature>
<dbReference type="Pfam" id="PF02253">
    <property type="entry name" value="PLA1"/>
    <property type="match status" value="1"/>
</dbReference>
<feature type="binding site" description="in dimeric form" evidence="20">
    <location>
        <position position="239"/>
    </location>
    <ligand>
        <name>Ca(2+)</name>
        <dbReference type="ChEBI" id="CHEBI:29108"/>
        <label>1</label>
    </ligand>
</feature>
<dbReference type="GO" id="GO:0009279">
    <property type="term" value="C:cell outer membrane"/>
    <property type="evidence" value="ECO:0007669"/>
    <property type="project" value="UniProtKB-SubCell"/>
</dbReference>
<feature type="signal peptide" evidence="21">
    <location>
        <begin position="1"/>
        <end position="23"/>
    </location>
</feature>
<keyword evidence="9" id="KW-0812">Transmembrane</keyword>
<reference evidence="22" key="1">
    <citation type="submission" date="2023-03" db="EMBL/GenBank/DDBJ databases">
        <title>Lomoglobus Profundus gen. nov., sp. nov., a novel member of the phylum Verrucomicrobia, isolated from deep-marine sediment of South China Sea.</title>
        <authorList>
            <person name="Ahmad T."/>
            <person name="Ishaq S.E."/>
            <person name="Wang F."/>
        </authorList>
    </citation>
    <scope>NUCLEOTIDE SEQUENCE</scope>
    <source>
        <strain evidence="22">LMO-M01</strain>
    </source>
</reference>
<evidence type="ECO:0000256" key="21">
    <source>
        <dbReference type="SAM" id="SignalP"/>
    </source>
</evidence>
<evidence type="ECO:0000256" key="5">
    <source>
        <dbReference type="ARBA" id="ARBA00011702"/>
    </source>
</evidence>
<dbReference type="AlphaFoldDB" id="A0AAE9ZY54"/>
<dbReference type="EC" id="3.1.1.4" evidence="7"/>
<evidence type="ECO:0000256" key="6">
    <source>
        <dbReference type="ARBA" id="ARBA00013179"/>
    </source>
</evidence>
<evidence type="ECO:0000256" key="19">
    <source>
        <dbReference type="PIRSR" id="PIRSR603187-1"/>
    </source>
</evidence>
<sequence>MNTLLFRSLRWLLAAAAFSSVTAAEATLTLAPVDTVNRPGVLAVDVIAINRSDVAVPSGLPDDGLIPVSIHERDRSWHATMTAIEPGRPMVAPGGFVAVRYTVALPTDATGRLVIEARPQGHAPIAAVIKPAPVRPDADIELARPLVDDVPPARIAASDPRYQPAPQPATDLINRGFLKNFTAHEPIYFIYGPDAPAAKFQFSFKYRMAALSADSPAELPTTLQFGFTQRSLWDIDATSSPFYDTSYMPEIMIEKIAALPEEPDHWFNWLGMQGGFRHESNGRDGDVSRSLNVIFARAALALGDPASLHLVIAPEVFTYVGGLSNNRDLTDFRGYGQLRLHLSYGDGPSLTAKFHTGDDLDHFTTELDLHIPVSVPLIDAESFFLLQYYEGYGESLLNYGSRDESLRAGLSLVR</sequence>
<comment type="catalytic activity">
    <reaction evidence="2">
        <text>a 1,2-diacyl-sn-glycero-3-phosphocholine + H2O = a 1-acyl-sn-glycero-3-phosphocholine + a fatty acid + H(+)</text>
        <dbReference type="Rhea" id="RHEA:15801"/>
        <dbReference type="ChEBI" id="CHEBI:15377"/>
        <dbReference type="ChEBI" id="CHEBI:15378"/>
        <dbReference type="ChEBI" id="CHEBI:28868"/>
        <dbReference type="ChEBI" id="CHEBI:57643"/>
        <dbReference type="ChEBI" id="CHEBI:58168"/>
        <dbReference type="EC" id="3.1.1.4"/>
    </reaction>
</comment>
<dbReference type="RefSeq" id="WP_330928665.1">
    <property type="nucleotide sequence ID" value="NZ_CP119075.1"/>
</dbReference>
<dbReference type="PANTHER" id="PTHR40457:SF1">
    <property type="entry name" value="PHOSPHOLIPASE A1"/>
    <property type="match status" value="1"/>
</dbReference>
<evidence type="ECO:0000256" key="2">
    <source>
        <dbReference type="ARBA" id="ARBA00001604"/>
    </source>
</evidence>
<keyword evidence="16" id="KW-0472">Membrane</keyword>
<name>A0AAE9ZY54_9BACT</name>
<evidence type="ECO:0000256" key="13">
    <source>
        <dbReference type="ARBA" id="ARBA00022837"/>
    </source>
</evidence>
<keyword evidence="10 20" id="KW-0479">Metal-binding</keyword>
<protein>
    <recommendedName>
        <fullName evidence="18">Phosphatidylcholine 1-acylhydrolase</fullName>
        <ecNumber evidence="6">3.1.1.32</ecNumber>
        <ecNumber evidence="7">3.1.1.4</ecNumber>
    </recommendedName>
</protein>
<dbReference type="GO" id="GO:0016042">
    <property type="term" value="P:lipid catabolic process"/>
    <property type="evidence" value="ECO:0007669"/>
    <property type="project" value="UniProtKB-KW"/>
</dbReference>
<evidence type="ECO:0000256" key="17">
    <source>
        <dbReference type="ARBA" id="ARBA00023237"/>
    </source>
</evidence>
<evidence type="ECO:0000256" key="12">
    <source>
        <dbReference type="ARBA" id="ARBA00022801"/>
    </source>
</evidence>
<feature type="binding site" description="in dimeric form" evidence="20">
    <location>
        <position position="288"/>
    </location>
    <ligand>
        <name>Ca(2+)</name>
        <dbReference type="ChEBI" id="CHEBI:29108"/>
        <label>1</label>
    </ligand>
</feature>
<evidence type="ECO:0000256" key="15">
    <source>
        <dbReference type="ARBA" id="ARBA00023098"/>
    </source>
</evidence>
<dbReference type="PRINTS" id="PR01486">
    <property type="entry name" value="PHPHLIPASEA1"/>
</dbReference>
<evidence type="ECO:0000256" key="16">
    <source>
        <dbReference type="ARBA" id="ARBA00023136"/>
    </source>
</evidence>
<gene>
    <name evidence="22" type="ORF">PXH66_13325</name>
</gene>
<dbReference type="EC" id="3.1.1.32" evidence="6"/>
<keyword evidence="8" id="KW-1134">Transmembrane beta strand</keyword>
<keyword evidence="11 21" id="KW-0732">Signal</keyword>
<dbReference type="KEGG" id="slom:PXH66_13325"/>
<organism evidence="22 23">
    <name type="scientific">Synoicihabitans lomoniglobus</name>
    <dbReference type="NCBI Taxonomy" id="2909285"/>
    <lineage>
        <taxon>Bacteria</taxon>
        <taxon>Pseudomonadati</taxon>
        <taxon>Verrucomicrobiota</taxon>
        <taxon>Opitutia</taxon>
        <taxon>Opitutales</taxon>
        <taxon>Opitutaceae</taxon>
        <taxon>Synoicihabitans</taxon>
    </lineage>
</organism>
<dbReference type="InterPro" id="IPR036541">
    <property type="entry name" value="PLipase_A1_sf"/>
</dbReference>
<evidence type="ECO:0000256" key="20">
    <source>
        <dbReference type="PIRSR" id="PIRSR603187-2"/>
    </source>
</evidence>